<organism evidence="2 3">
    <name type="scientific">Photobacterium profundum (strain SS9)</name>
    <dbReference type="NCBI Taxonomy" id="298386"/>
    <lineage>
        <taxon>Bacteria</taxon>
        <taxon>Pseudomonadati</taxon>
        <taxon>Pseudomonadota</taxon>
        <taxon>Gammaproteobacteria</taxon>
        <taxon>Vibrionales</taxon>
        <taxon>Vibrionaceae</taxon>
        <taxon>Photobacterium</taxon>
    </lineage>
</organism>
<dbReference type="InterPro" id="IPR008414">
    <property type="entry name" value="HBL"/>
</dbReference>
<feature type="transmembrane region" description="Helical" evidence="1">
    <location>
        <begin position="214"/>
        <end position="239"/>
    </location>
</feature>
<proteinExistence type="predicted"/>
<name>Q6LH90_PHOPR</name>
<keyword evidence="1" id="KW-0812">Transmembrane</keyword>
<dbReference type="Pfam" id="PF05791">
    <property type="entry name" value="Bacillus_HBL"/>
    <property type="match status" value="1"/>
</dbReference>
<keyword evidence="3" id="KW-1185">Reference proteome</keyword>
<accession>Q6LH90</accession>
<evidence type="ECO:0000313" key="2">
    <source>
        <dbReference type="EMBL" id="CAG23340.1"/>
    </source>
</evidence>
<evidence type="ECO:0000313" key="3">
    <source>
        <dbReference type="Proteomes" id="UP000000593"/>
    </source>
</evidence>
<keyword evidence="1" id="KW-0472">Membrane</keyword>
<dbReference type="Gene3D" id="1.20.1170.10">
    <property type="match status" value="1"/>
</dbReference>
<reference evidence="3" key="1">
    <citation type="journal article" date="2005" name="Science">
        <title>Life at depth: Photobacterium profundum genome sequence and expression analysis.</title>
        <authorList>
            <person name="Vezzi A."/>
            <person name="Campanaro S."/>
            <person name="D'Angelo M."/>
            <person name="Simonato F."/>
            <person name="Vitulo N."/>
            <person name="Lauro F.M."/>
            <person name="Cestaro A."/>
            <person name="Malacrida G."/>
            <person name="Simionati B."/>
            <person name="Cannata N."/>
            <person name="Romualdi C."/>
            <person name="Bartlett D.H."/>
            <person name="Valle G."/>
        </authorList>
    </citation>
    <scope>NUCLEOTIDE SEQUENCE [LARGE SCALE GENOMIC DNA]</scope>
    <source>
        <strain evidence="3">ATCC BAA-1253 / SS9</strain>
    </source>
</reference>
<dbReference type="AlphaFoldDB" id="Q6LH90"/>
<keyword evidence="1" id="KW-1133">Transmembrane helix</keyword>
<dbReference type="RefSeq" id="WP_011221504.1">
    <property type="nucleotide sequence ID" value="NC_006371.1"/>
</dbReference>
<dbReference type="InterPro" id="IPR052785">
    <property type="entry name" value="Enterotoxin_cmpnt"/>
</dbReference>
<evidence type="ECO:0000256" key="1">
    <source>
        <dbReference type="SAM" id="Phobius"/>
    </source>
</evidence>
<dbReference type="HOGENOM" id="CLU_062822_0_0_6"/>
<dbReference type="Proteomes" id="UP000000593">
    <property type="component" value="Chromosome 2"/>
</dbReference>
<dbReference type="SUPFAM" id="SSF58100">
    <property type="entry name" value="Bacterial hemolysins"/>
    <property type="match status" value="1"/>
</dbReference>
<dbReference type="eggNOG" id="COG0466">
    <property type="taxonomic scope" value="Bacteria"/>
</dbReference>
<dbReference type="KEGG" id="ppr:PBPRB1474"/>
<evidence type="ECO:0008006" key="4">
    <source>
        <dbReference type="Google" id="ProtNLM"/>
    </source>
</evidence>
<dbReference type="CDD" id="cd22652">
    <property type="entry name" value="ClyA_AhlB-like"/>
    <property type="match status" value="1"/>
</dbReference>
<dbReference type="GO" id="GO:0016020">
    <property type="term" value="C:membrane"/>
    <property type="evidence" value="ECO:0007669"/>
    <property type="project" value="InterPro"/>
</dbReference>
<dbReference type="PANTHER" id="PTHR38443">
    <property type="match status" value="1"/>
</dbReference>
<dbReference type="EMBL" id="CR378679">
    <property type="protein sequence ID" value="CAG23340.1"/>
    <property type="molecule type" value="Genomic_DNA"/>
</dbReference>
<gene>
    <name evidence="2" type="ordered locus">PBPRB1474</name>
</gene>
<dbReference type="PANTHER" id="PTHR38443:SF2">
    <property type="entry name" value="NON-HEMOLYTIC ENTEROTOXIN LYTIC COMPONENT L1"/>
    <property type="match status" value="1"/>
</dbReference>
<sequence>MKSSNSSTQKVSKANENQTSQGLIIQNYSNSILEQGEVNFSEDEKLKTYQSQINNSIRLAKAHATRYINVIQPSIIQNISNIGNYYNLHQVIATQLPENATKEEWLEVLGALKQEAINYEKTSRSTVILIQDLHSNLAVDSSSFSTTVDNLNNVLNGDKGVLSTLKNELGSIQGKISGAIAGMAVSGFVIMGGVFIILIGSVADFITAGTSLPIVFGGVAMLVSGVSGEVGSAITFATLNNAKNKLISEEVQLADEVKLSLLMSTAYEEYVTQLHAAMTASTTMANAWQFLISDIEQYENDLSSGIMSPADFLRTMFLGLANEEAKAILKDINNIKKQMTGVRTVVAKPGQTISQLVESEAK</sequence>
<feature type="transmembrane region" description="Helical" evidence="1">
    <location>
        <begin position="176"/>
        <end position="202"/>
    </location>
</feature>
<protein>
    <recommendedName>
        <fullName evidence="4">HBL/NHE enterotoxin family protein</fullName>
    </recommendedName>
</protein>